<name>A0AAU9TEH8_THLAR</name>
<organism evidence="3 4">
    <name type="scientific">Thlaspi arvense</name>
    <name type="common">Field penny-cress</name>
    <dbReference type="NCBI Taxonomy" id="13288"/>
    <lineage>
        <taxon>Eukaryota</taxon>
        <taxon>Viridiplantae</taxon>
        <taxon>Streptophyta</taxon>
        <taxon>Embryophyta</taxon>
        <taxon>Tracheophyta</taxon>
        <taxon>Spermatophyta</taxon>
        <taxon>Magnoliopsida</taxon>
        <taxon>eudicotyledons</taxon>
        <taxon>Gunneridae</taxon>
        <taxon>Pentapetalae</taxon>
        <taxon>rosids</taxon>
        <taxon>malvids</taxon>
        <taxon>Brassicales</taxon>
        <taxon>Brassicaceae</taxon>
        <taxon>Thlaspideae</taxon>
        <taxon>Thlaspi</taxon>
    </lineage>
</organism>
<dbReference type="GO" id="GO:0005975">
    <property type="term" value="P:carbohydrate metabolic process"/>
    <property type="evidence" value="ECO:0007669"/>
    <property type="project" value="InterPro"/>
</dbReference>
<comment type="caution">
    <text evidence="3">The sequence shown here is derived from an EMBL/GenBank/DDBJ whole genome shotgun (WGS) entry which is preliminary data.</text>
</comment>
<dbReference type="Gene3D" id="3.20.20.80">
    <property type="entry name" value="Glycosidases"/>
    <property type="match status" value="1"/>
</dbReference>
<sequence>MVTESYPNEGGRGPGTWDFFLEGEPAVRSYFMYKDDVECLKKFKANGYRFSIAWPRLLPNGTLSGGVNQAGIDFYNNLINELVANGIKPYVTLFHFDLPVALQTAYNGMLNSSFVKDYTAYADLCFKTFGDRVQHWITLNEPEVFAAYGYMMNLSISVDAATFPYIVAHHLILAHASAVKVYRETYQV</sequence>
<evidence type="ECO:0000313" key="3">
    <source>
        <dbReference type="EMBL" id="CAH2080560.1"/>
    </source>
</evidence>
<dbReference type="SUPFAM" id="SSF51445">
    <property type="entry name" value="(Trans)glycosidases"/>
    <property type="match status" value="1"/>
</dbReference>
<gene>
    <name evidence="3" type="ORF">TAV2_LOCUS26261</name>
</gene>
<dbReference type="AlphaFoldDB" id="A0AAU9TEH8"/>
<dbReference type="InterPro" id="IPR001360">
    <property type="entry name" value="Glyco_hydro_1"/>
</dbReference>
<dbReference type="InterPro" id="IPR017853">
    <property type="entry name" value="GH"/>
</dbReference>
<dbReference type="Proteomes" id="UP000836841">
    <property type="component" value="Unassembled WGS sequence"/>
</dbReference>
<accession>A0AAU9TEH8</accession>
<reference evidence="3 4" key="1">
    <citation type="submission" date="2022-03" db="EMBL/GenBank/DDBJ databases">
        <authorList>
            <person name="Nunn A."/>
            <person name="Chopra R."/>
            <person name="Nunn A."/>
            <person name="Contreras Garrido A."/>
        </authorList>
    </citation>
    <scope>NUCLEOTIDE SEQUENCE [LARGE SCALE GENOMIC DNA]</scope>
</reference>
<keyword evidence="4" id="KW-1185">Reference proteome</keyword>
<dbReference type="Pfam" id="PF00232">
    <property type="entry name" value="Glyco_hydro_1"/>
    <property type="match status" value="1"/>
</dbReference>
<evidence type="ECO:0000313" key="4">
    <source>
        <dbReference type="Proteomes" id="UP000836841"/>
    </source>
</evidence>
<dbReference type="EMBL" id="CAJVSB020000918">
    <property type="protein sequence ID" value="CAH2080560.1"/>
    <property type="molecule type" value="Genomic_DNA"/>
</dbReference>
<evidence type="ECO:0000256" key="2">
    <source>
        <dbReference type="RuleBase" id="RU003690"/>
    </source>
</evidence>
<dbReference type="PANTHER" id="PTHR10353">
    <property type="entry name" value="GLYCOSYL HYDROLASE"/>
    <property type="match status" value="1"/>
</dbReference>
<comment type="similarity">
    <text evidence="1 2">Belongs to the glycosyl hydrolase 1 family.</text>
</comment>
<dbReference type="PANTHER" id="PTHR10353:SF154">
    <property type="entry name" value="BETA-GLUCOSIDASE 9-RELATED"/>
    <property type="match status" value="1"/>
</dbReference>
<evidence type="ECO:0000256" key="1">
    <source>
        <dbReference type="ARBA" id="ARBA00010838"/>
    </source>
</evidence>
<proteinExistence type="inferred from homology"/>
<protein>
    <submittedName>
        <fullName evidence="3">Uncharacterized protein</fullName>
    </submittedName>
</protein>
<dbReference type="GO" id="GO:0008422">
    <property type="term" value="F:beta-glucosidase activity"/>
    <property type="evidence" value="ECO:0007669"/>
    <property type="project" value="TreeGrafter"/>
</dbReference>